<evidence type="ECO:0000313" key="3">
    <source>
        <dbReference type="Proteomes" id="UP001295684"/>
    </source>
</evidence>
<evidence type="ECO:0000256" key="1">
    <source>
        <dbReference type="SAM" id="MobiDB-lite"/>
    </source>
</evidence>
<evidence type="ECO:0000313" key="2">
    <source>
        <dbReference type="EMBL" id="CAI2380170.1"/>
    </source>
</evidence>
<gene>
    <name evidence="2" type="ORF">ECRASSUSDP1_LOCUS21599</name>
</gene>
<comment type="caution">
    <text evidence="2">The sequence shown here is derived from an EMBL/GenBank/DDBJ whole genome shotgun (WGS) entry which is preliminary data.</text>
</comment>
<organism evidence="2 3">
    <name type="scientific">Euplotes crassus</name>
    <dbReference type="NCBI Taxonomy" id="5936"/>
    <lineage>
        <taxon>Eukaryota</taxon>
        <taxon>Sar</taxon>
        <taxon>Alveolata</taxon>
        <taxon>Ciliophora</taxon>
        <taxon>Intramacronucleata</taxon>
        <taxon>Spirotrichea</taxon>
        <taxon>Hypotrichia</taxon>
        <taxon>Euplotida</taxon>
        <taxon>Euplotidae</taxon>
        <taxon>Moneuplotes</taxon>
    </lineage>
</organism>
<dbReference type="AlphaFoldDB" id="A0AAD1XXU3"/>
<proteinExistence type="predicted"/>
<protein>
    <submittedName>
        <fullName evidence="2">Uncharacterized protein</fullName>
    </submittedName>
</protein>
<reference evidence="2" key="1">
    <citation type="submission" date="2023-07" db="EMBL/GenBank/DDBJ databases">
        <authorList>
            <consortium name="AG Swart"/>
            <person name="Singh M."/>
            <person name="Singh A."/>
            <person name="Seah K."/>
            <person name="Emmerich C."/>
        </authorList>
    </citation>
    <scope>NUCLEOTIDE SEQUENCE</scope>
    <source>
        <strain evidence="2">DP1</strain>
    </source>
</reference>
<feature type="region of interest" description="Disordered" evidence="1">
    <location>
        <begin position="171"/>
        <end position="190"/>
    </location>
</feature>
<dbReference type="EMBL" id="CAMPGE010022097">
    <property type="protein sequence ID" value="CAI2380170.1"/>
    <property type="molecule type" value="Genomic_DNA"/>
</dbReference>
<keyword evidence="3" id="KW-1185">Reference proteome</keyword>
<sequence length="213" mass="24823">MGKHKKPIPTKETPNAVSTFWKQRCAQEVNGRYKSTVHNIINGNNTSETILSSHSRLENTAIRAARKLRDQYFERKVKVPREIFKSKRIVLPIINRNFNSLNKTIFTRGLRESTKRRGKKCYEPDQKMSWMKSSIDLSYSDGHNRNSSLTGIKTYQSLQNLKDQSRRSVFSQANSPEREYSHRKSSTHSLRDKRIEIAKNRIGINSQNAYYSK</sequence>
<accession>A0AAD1XXU3</accession>
<dbReference type="Proteomes" id="UP001295684">
    <property type="component" value="Unassembled WGS sequence"/>
</dbReference>
<name>A0AAD1XXU3_EUPCR</name>